<organism evidence="2 3">
    <name type="scientific">Cellulomonas algicola</name>
    <dbReference type="NCBI Taxonomy" id="2071633"/>
    <lineage>
        <taxon>Bacteria</taxon>
        <taxon>Bacillati</taxon>
        <taxon>Actinomycetota</taxon>
        <taxon>Actinomycetes</taxon>
        <taxon>Micrococcales</taxon>
        <taxon>Cellulomonadaceae</taxon>
        <taxon>Cellulomonas</taxon>
    </lineage>
</organism>
<proteinExistence type="predicted"/>
<name>A0A401UYB4_9CELL</name>
<feature type="compositionally biased region" description="Polar residues" evidence="1">
    <location>
        <begin position="84"/>
        <end position="93"/>
    </location>
</feature>
<feature type="region of interest" description="Disordered" evidence="1">
    <location>
        <begin position="84"/>
        <end position="106"/>
    </location>
</feature>
<dbReference type="AlphaFoldDB" id="A0A401UYB4"/>
<evidence type="ECO:0000256" key="1">
    <source>
        <dbReference type="SAM" id="MobiDB-lite"/>
    </source>
</evidence>
<reference evidence="2 3" key="1">
    <citation type="submission" date="2018-11" db="EMBL/GenBank/DDBJ databases">
        <title>Draft genome sequence of Cellulomonas takizawaensis strain TKZ-21.</title>
        <authorList>
            <person name="Yamamura H."/>
            <person name="Hayashi T."/>
            <person name="Hamada M."/>
            <person name="Serisawa Y."/>
            <person name="Matsuyama K."/>
            <person name="Nakagawa Y."/>
            <person name="Otoguro M."/>
            <person name="Yanagida F."/>
            <person name="Hayakawa M."/>
        </authorList>
    </citation>
    <scope>NUCLEOTIDE SEQUENCE [LARGE SCALE GENOMIC DNA]</scope>
    <source>
        <strain evidence="2 3">TKZ-21</strain>
    </source>
</reference>
<keyword evidence="3" id="KW-1185">Reference proteome</keyword>
<protein>
    <submittedName>
        <fullName evidence="2">Uncharacterized protein</fullName>
    </submittedName>
</protein>
<dbReference type="EMBL" id="BHYL01000086">
    <property type="protein sequence ID" value="GCD19668.1"/>
    <property type="molecule type" value="Genomic_DNA"/>
</dbReference>
<gene>
    <name evidence="2" type="ORF">CTKZ_12300</name>
</gene>
<sequence>MPWIAGWQRVMSSVTGARAEDSARVIVSVVPVTTLVPSRMRPSSRRRNSWHISDLPPPDAPSCMTTVSFSYGVVTRTEDACAVSQPSCSPMSRSTEKMPFFADGPG</sequence>
<accession>A0A401UYB4</accession>
<evidence type="ECO:0000313" key="3">
    <source>
        <dbReference type="Proteomes" id="UP000288246"/>
    </source>
</evidence>
<comment type="caution">
    <text evidence="2">The sequence shown here is derived from an EMBL/GenBank/DDBJ whole genome shotgun (WGS) entry which is preliminary data.</text>
</comment>
<dbReference type="Proteomes" id="UP000288246">
    <property type="component" value="Unassembled WGS sequence"/>
</dbReference>
<evidence type="ECO:0000313" key="2">
    <source>
        <dbReference type="EMBL" id="GCD19668.1"/>
    </source>
</evidence>